<dbReference type="AlphaFoldDB" id="A0A200QRS3"/>
<gene>
    <name evidence="2" type="ORF">BVC80_8305g6</name>
</gene>
<organism evidence="2 3">
    <name type="scientific">Macleaya cordata</name>
    <name type="common">Five-seeded plume-poppy</name>
    <name type="synonym">Bocconia cordata</name>
    <dbReference type="NCBI Taxonomy" id="56857"/>
    <lineage>
        <taxon>Eukaryota</taxon>
        <taxon>Viridiplantae</taxon>
        <taxon>Streptophyta</taxon>
        <taxon>Embryophyta</taxon>
        <taxon>Tracheophyta</taxon>
        <taxon>Spermatophyta</taxon>
        <taxon>Magnoliopsida</taxon>
        <taxon>Ranunculales</taxon>
        <taxon>Papaveraceae</taxon>
        <taxon>Papaveroideae</taxon>
        <taxon>Macleaya</taxon>
    </lineage>
</organism>
<dbReference type="Pfam" id="PF13966">
    <property type="entry name" value="zf-RVT"/>
    <property type="match status" value="1"/>
</dbReference>
<protein>
    <submittedName>
        <fullName evidence="2">Reverse transcriptase zinc-binding domain</fullName>
    </submittedName>
</protein>
<dbReference type="InterPro" id="IPR026960">
    <property type="entry name" value="RVT-Znf"/>
</dbReference>
<keyword evidence="2" id="KW-0808">Transferase</keyword>
<comment type="caution">
    <text evidence="2">The sequence shown here is derived from an EMBL/GenBank/DDBJ whole genome shotgun (WGS) entry which is preliminary data.</text>
</comment>
<proteinExistence type="predicted"/>
<feature type="domain" description="Reverse transcriptase zinc-binding" evidence="1">
    <location>
        <begin position="27"/>
        <end position="85"/>
    </location>
</feature>
<reference evidence="2 3" key="1">
    <citation type="journal article" date="2017" name="Mol. Plant">
        <title>The Genome of Medicinal Plant Macleaya cordata Provides New Insights into Benzylisoquinoline Alkaloids Metabolism.</title>
        <authorList>
            <person name="Liu X."/>
            <person name="Liu Y."/>
            <person name="Huang P."/>
            <person name="Ma Y."/>
            <person name="Qing Z."/>
            <person name="Tang Q."/>
            <person name="Cao H."/>
            <person name="Cheng P."/>
            <person name="Zheng Y."/>
            <person name="Yuan Z."/>
            <person name="Zhou Y."/>
            <person name="Liu J."/>
            <person name="Tang Z."/>
            <person name="Zhuo Y."/>
            <person name="Zhang Y."/>
            <person name="Yu L."/>
            <person name="Huang J."/>
            <person name="Yang P."/>
            <person name="Peng Q."/>
            <person name="Zhang J."/>
            <person name="Jiang W."/>
            <person name="Zhang Z."/>
            <person name="Lin K."/>
            <person name="Ro D.K."/>
            <person name="Chen X."/>
            <person name="Xiong X."/>
            <person name="Shang Y."/>
            <person name="Huang S."/>
            <person name="Zeng J."/>
        </authorList>
    </citation>
    <scope>NUCLEOTIDE SEQUENCE [LARGE SCALE GENOMIC DNA]</scope>
    <source>
        <strain evidence="3">cv. BLH2017</strain>
        <tissue evidence="2">Root</tissue>
    </source>
</reference>
<dbReference type="Proteomes" id="UP000195402">
    <property type="component" value="Unassembled WGS sequence"/>
</dbReference>
<keyword evidence="3" id="KW-1185">Reference proteome</keyword>
<evidence type="ECO:0000313" key="3">
    <source>
        <dbReference type="Proteomes" id="UP000195402"/>
    </source>
</evidence>
<dbReference type="GO" id="GO:0003964">
    <property type="term" value="F:RNA-directed DNA polymerase activity"/>
    <property type="evidence" value="ECO:0007669"/>
    <property type="project" value="UniProtKB-KW"/>
</dbReference>
<dbReference type="InParanoid" id="A0A200QRS3"/>
<sequence length="96" mass="11142">MEVLDRFRRGQETHDTRVWSPDVKGIFSVKSLYYQVTKDQSPDFDCKKIWSAPVPHRVIFFIWEATLHRINTVDRLQWCGLTTCCLGCVGVFSSTS</sequence>
<evidence type="ECO:0000313" key="2">
    <source>
        <dbReference type="EMBL" id="OVA13141.1"/>
    </source>
</evidence>
<keyword evidence="2" id="KW-0548">Nucleotidyltransferase</keyword>
<accession>A0A200QRS3</accession>
<name>A0A200QRS3_MACCD</name>
<dbReference type="EMBL" id="MVGT01001195">
    <property type="protein sequence ID" value="OVA13141.1"/>
    <property type="molecule type" value="Genomic_DNA"/>
</dbReference>
<evidence type="ECO:0000259" key="1">
    <source>
        <dbReference type="Pfam" id="PF13966"/>
    </source>
</evidence>
<keyword evidence="2" id="KW-0695">RNA-directed DNA polymerase</keyword>